<dbReference type="EMBL" id="CP011451">
    <property type="protein sequence ID" value="AKH37223.1"/>
    <property type="molecule type" value="Genomic_DNA"/>
</dbReference>
<organism evidence="8 9">
    <name type="scientific">Nitrosomonas communis</name>
    <dbReference type="NCBI Taxonomy" id="44574"/>
    <lineage>
        <taxon>Bacteria</taxon>
        <taxon>Pseudomonadati</taxon>
        <taxon>Pseudomonadota</taxon>
        <taxon>Betaproteobacteria</taxon>
        <taxon>Nitrosomonadales</taxon>
        <taxon>Nitrosomonadaceae</taxon>
        <taxon>Nitrosomonas</taxon>
    </lineage>
</organism>
<dbReference type="SUPFAM" id="SSF48452">
    <property type="entry name" value="TPR-like"/>
    <property type="match status" value="1"/>
</dbReference>
<keyword evidence="4 6" id="KW-0998">Cell outer membrane</keyword>
<dbReference type="GO" id="GO:0051205">
    <property type="term" value="P:protein insertion into membrane"/>
    <property type="evidence" value="ECO:0007669"/>
    <property type="project" value="UniProtKB-UniRule"/>
</dbReference>
<evidence type="ECO:0000256" key="2">
    <source>
        <dbReference type="ARBA" id="ARBA00023136"/>
    </source>
</evidence>
<keyword evidence="9" id="KW-1185">Reference proteome</keyword>
<keyword evidence="1 6" id="KW-0732">Signal</keyword>
<reference evidence="8 9" key="2">
    <citation type="journal article" date="2016" name="Genome Announc.">
        <title>Genome Sequence of Nitrosomonas communis Strain Nm2, a Mesophilic Ammonia-Oxidizing Bacterium Isolated from Mediterranean Soil.</title>
        <authorList>
            <person name="Kozlowski J.A."/>
            <person name="Kits K.D."/>
            <person name="Stein L.Y."/>
        </authorList>
    </citation>
    <scope>NUCLEOTIDE SEQUENCE [LARGE SCALE GENOMIC DNA]</scope>
    <source>
        <strain evidence="8 9">Nm2</strain>
    </source>
</reference>
<dbReference type="PANTHER" id="PTHR37423:SF1">
    <property type="entry name" value="OUTER MEMBRANE PROTEIN ASSEMBLY FACTOR BAMD"/>
    <property type="match status" value="1"/>
</dbReference>
<dbReference type="CDD" id="cd15830">
    <property type="entry name" value="BamD"/>
    <property type="match status" value="1"/>
</dbReference>
<dbReference type="InterPro" id="IPR011990">
    <property type="entry name" value="TPR-like_helical_dom_sf"/>
</dbReference>
<evidence type="ECO:0000256" key="1">
    <source>
        <dbReference type="ARBA" id="ARBA00022729"/>
    </source>
</evidence>
<dbReference type="Gene3D" id="1.25.40.10">
    <property type="entry name" value="Tetratricopeptide repeat domain"/>
    <property type="match status" value="1"/>
</dbReference>
<dbReference type="InterPro" id="IPR017689">
    <property type="entry name" value="BamD"/>
</dbReference>
<feature type="domain" description="Outer membrane lipoprotein BamD-like" evidence="7">
    <location>
        <begin position="32"/>
        <end position="240"/>
    </location>
</feature>
<keyword evidence="5 6" id="KW-0449">Lipoprotein</keyword>
<dbReference type="OrthoDB" id="9779191at2"/>
<keyword evidence="2 6" id="KW-0472">Membrane</keyword>
<gene>
    <name evidence="6" type="primary">bamD</name>
    <name evidence="8" type="ORF">AAW31_04385</name>
</gene>
<comment type="function">
    <text evidence="6">Part of the outer membrane protein assembly complex, which is involved in assembly and insertion of beta-barrel proteins into the outer membrane.</text>
</comment>
<dbReference type="Proteomes" id="UP000034156">
    <property type="component" value="Chromosome"/>
</dbReference>
<dbReference type="PROSITE" id="PS51257">
    <property type="entry name" value="PROKAR_LIPOPROTEIN"/>
    <property type="match status" value="1"/>
</dbReference>
<evidence type="ECO:0000256" key="4">
    <source>
        <dbReference type="ARBA" id="ARBA00023237"/>
    </source>
</evidence>
<evidence type="ECO:0000256" key="6">
    <source>
        <dbReference type="HAMAP-Rule" id="MF_00922"/>
    </source>
</evidence>
<dbReference type="PATRIC" id="fig|44574.3.peg.1048"/>
<protein>
    <recommendedName>
        <fullName evidence="6">Outer membrane protein assembly factor BamD</fullName>
    </recommendedName>
</protein>
<dbReference type="InterPro" id="IPR039565">
    <property type="entry name" value="BamD-like"/>
</dbReference>
<comment type="similarity">
    <text evidence="6">Belongs to the BamD family.</text>
</comment>
<comment type="subcellular location">
    <subcellularLocation>
        <location evidence="6">Cell outer membrane</location>
        <topology evidence="6">Lipid-anchor</topology>
    </subcellularLocation>
</comment>
<keyword evidence="3 6" id="KW-0564">Palmitate</keyword>
<dbReference type="Pfam" id="PF13525">
    <property type="entry name" value="YfiO"/>
    <property type="match status" value="1"/>
</dbReference>
<dbReference type="GO" id="GO:0043165">
    <property type="term" value="P:Gram-negative-bacterium-type cell outer membrane assembly"/>
    <property type="evidence" value="ECO:0007669"/>
    <property type="project" value="UniProtKB-UniRule"/>
</dbReference>
<evidence type="ECO:0000313" key="8">
    <source>
        <dbReference type="EMBL" id="AKH37223.1"/>
    </source>
</evidence>
<proteinExistence type="inferred from homology"/>
<dbReference type="AlphaFoldDB" id="A0A0F7KDH6"/>
<evidence type="ECO:0000313" key="9">
    <source>
        <dbReference type="Proteomes" id="UP000034156"/>
    </source>
</evidence>
<evidence type="ECO:0000259" key="7">
    <source>
        <dbReference type="Pfam" id="PF13525"/>
    </source>
</evidence>
<dbReference type="RefSeq" id="WP_046849316.1">
    <property type="nucleotide sequence ID" value="NZ_CP011451.1"/>
</dbReference>
<sequence>MWHRLILILILIFGLSACGLLKEKTTDNSQWSPNKFYSEAKNELNNGNYEAAVKLFEALEARYPYGRFAQQAQLEIAYAYYKDQQQASAIAAADRFIQLYPHHPNVDYAYYIKGLANFHDDLGVLGYISSRIINQDMSERDSKASRESFENFKELVTRFPKSKYTPDALKRMAHLVNVVAKSEIYVARYYMKRKAYVAAVRRAQYVLEEYPQTPATEEALYIMARAYDRMGMNDLREDVERVMRKNFPQSEYLSGSDSLGKESWWKIW</sequence>
<evidence type="ECO:0000256" key="3">
    <source>
        <dbReference type="ARBA" id="ARBA00023139"/>
    </source>
</evidence>
<dbReference type="KEGG" id="nco:AAW31_04385"/>
<dbReference type="GO" id="GO:1990063">
    <property type="term" value="C:Bam protein complex"/>
    <property type="evidence" value="ECO:0007669"/>
    <property type="project" value="TreeGrafter"/>
</dbReference>
<comment type="subunit">
    <text evidence="6">Part of the Bam complex.</text>
</comment>
<name>A0A0F7KDH6_9PROT</name>
<dbReference type="NCBIfam" id="TIGR03302">
    <property type="entry name" value="OM_YfiO"/>
    <property type="match status" value="1"/>
</dbReference>
<dbReference type="HAMAP" id="MF_00922">
    <property type="entry name" value="OM_assembly_BamD"/>
    <property type="match status" value="1"/>
</dbReference>
<reference evidence="9" key="1">
    <citation type="submission" date="2015-05" db="EMBL/GenBank/DDBJ databases">
        <title>Draft genome of Nitrosomonas communis strain Nm2.</title>
        <authorList>
            <person name="Kozlowski J.A."/>
            <person name="Kits K.D."/>
            <person name="Stein L.Y."/>
        </authorList>
    </citation>
    <scope>NUCLEOTIDE SEQUENCE [LARGE SCALE GENOMIC DNA]</scope>
    <source>
        <strain evidence="9">Nm2</strain>
    </source>
</reference>
<accession>A0A0F7KDH6</accession>
<evidence type="ECO:0000256" key="5">
    <source>
        <dbReference type="ARBA" id="ARBA00023288"/>
    </source>
</evidence>
<dbReference type="PANTHER" id="PTHR37423">
    <property type="entry name" value="SOLUBLE LYTIC MUREIN TRANSGLYCOSYLASE-RELATED"/>
    <property type="match status" value="1"/>
</dbReference>